<reference evidence="1 2" key="1">
    <citation type="submission" date="2016-07" db="EMBL/GenBank/DDBJ databases">
        <title>Pervasive Adenine N6-methylation of Active Genes in Fungi.</title>
        <authorList>
            <consortium name="DOE Joint Genome Institute"/>
            <person name="Mondo S.J."/>
            <person name="Dannebaum R.O."/>
            <person name="Kuo R.C."/>
            <person name="Labutti K."/>
            <person name="Haridas S."/>
            <person name="Kuo A."/>
            <person name="Salamov A."/>
            <person name="Ahrendt S.R."/>
            <person name="Lipzen A."/>
            <person name="Sullivan W."/>
            <person name="Andreopoulos W.B."/>
            <person name="Clum A."/>
            <person name="Lindquist E."/>
            <person name="Daum C."/>
            <person name="Ramamoorthy G.K."/>
            <person name="Gryganskyi A."/>
            <person name="Culley D."/>
            <person name="Magnuson J.K."/>
            <person name="James T.Y."/>
            <person name="O'Malley M.A."/>
            <person name="Stajich J.E."/>
            <person name="Spatafora J.W."/>
            <person name="Visel A."/>
            <person name="Grigoriev I.V."/>
        </authorList>
    </citation>
    <scope>NUCLEOTIDE SEQUENCE [LARGE SCALE GENOMIC DNA]</scope>
    <source>
        <strain evidence="1 2">68-887.2</strain>
    </source>
</reference>
<evidence type="ECO:0000313" key="1">
    <source>
        <dbReference type="EMBL" id="ORY21429.1"/>
    </source>
</evidence>
<dbReference type="AlphaFoldDB" id="A0A1Y2AFT7"/>
<comment type="caution">
    <text evidence="1">The sequence shown here is derived from an EMBL/GenBank/DDBJ whole genome shotgun (WGS) entry which is preliminary data.</text>
</comment>
<accession>A0A1Y2AFT7</accession>
<proteinExistence type="predicted"/>
<gene>
    <name evidence="1" type="ORF">BCR39DRAFT_553624</name>
</gene>
<name>A0A1Y2AFT7_9TREE</name>
<dbReference type="Proteomes" id="UP000193986">
    <property type="component" value="Unassembled WGS sequence"/>
</dbReference>
<dbReference type="InParanoid" id="A0A1Y2AFT7"/>
<sequence length="180" mass="19967">MLKATSVQPRLRNPPMTASENVAMKQLTTAILFGRVQGASSLAPYGRWWSVYNGELWMGFSPANITLPQLDLAFHLHIPLSTLLLCHLPLHQSPIYHLTRIIMSSKPSGSETDSDHFTYATTRTALTSGGQVNPQTVQLSSSRSEKRRMDDITRTCEEVIRLKEAICTSKGVEDICHGSN</sequence>
<protein>
    <submittedName>
        <fullName evidence="1">Uncharacterized protein</fullName>
    </submittedName>
</protein>
<organism evidence="1 2">
    <name type="scientific">Naematelia encephala</name>
    <dbReference type="NCBI Taxonomy" id="71784"/>
    <lineage>
        <taxon>Eukaryota</taxon>
        <taxon>Fungi</taxon>
        <taxon>Dikarya</taxon>
        <taxon>Basidiomycota</taxon>
        <taxon>Agaricomycotina</taxon>
        <taxon>Tremellomycetes</taxon>
        <taxon>Tremellales</taxon>
        <taxon>Naemateliaceae</taxon>
        <taxon>Naematelia</taxon>
    </lineage>
</organism>
<keyword evidence="2" id="KW-1185">Reference proteome</keyword>
<dbReference type="EMBL" id="MCFC01000111">
    <property type="protein sequence ID" value="ORY21429.1"/>
    <property type="molecule type" value="Genomic_DNA"/>
</dbReference>
<evidence type="ECO:0000313" key="2">
    <source>
        <dbReference type="Proteomes" id="UP000193986"/>
    </source>
</evidence>